<dbReference type="EMBL" id="KE546988">
    <property type="protein sequence ID" value="EPY53221.1"/>
    <property type="molecule type" value="Genomic_DNA"/>
</dbReference>
<reference evidence="2 3" key="1">
    <citation type="journal article" date="2011" name="Science">
        <title>Comparative functional genomics of the fission yeasts.</title>
        <authorList>
            <person name="Rhind N."/>
            <person name="Chen Z."/>
            <person name="Yassour M."/>
            <person name="Thompson D.A."/>
            <person name="Haas B.J."/>
            <person name="Habib N."/>
            <person name="Wapinski I."/>
            <person name="Roy S."/>
            <person name="Lin M.F."/>
            <person name="Heiman D.I."/>
            <person name="Young S.K."/>
            <person name="Furuya K."/>
            <person name="Guo Y."/>
            <person name="Pidoux A."/>
            <person name="Chen H.M."/>
            <person name="Robbertse B."/>
            <person name="Goldberg J.M."/>
            <person name="Aoki K."/>
            <person name="Bayne E.H."/>
            <person name="Berlin A.M."/>
            <person name="Desjardins C.A."/>
            <person name="Dobbs E."/>
            <person name="Dukaj L."/>
            <person name="Fan L."/>
            <person name="FitzGerald M.G."/>
            <person name="French C."/>
            <person name="Gujja S."/>
            <person name="Hansen K."/>
            <person name="Keifenheim D."/>
            <person name="Levin J.Z."/>
            <person name="Mosher R.A."/>
            <person name="Mueller C.A."/>
            <person name="Pfiffner J."/>
            <person name="Priest M."/>
            <person name="Russ C."/>
            <person name="Smialowska A."/>
            <person name="Swoboda P."/>
            <person name="Sykes S.M."/>
            <person name="Vaughn M."/>
            <person name="Vengrova S."/>
            <person name="Yoder R."/>
            <person name="Zeng Q."/>
            <person name="Allshire R."/>
            <person name="Baulcombe D."/>
            <person name="Birren B.W."/>
            <person name="Brown W."/>
            <person name="Ekwall K."/>
            <person name="Kellis M."/>
            <person name="Leatherwood J."/>
            <person name="Levin H."/>
            <person name="Margalit H."/>
            <person name="Martienssen R."/>
            <person name="Nieduszynski C.A."/>
            <person name="Spatafora J.W."/>
            <person name="Friedman N."/>
            <person name="Dalgaard J.Z."/>
            <person name="Baumann P."/>
            <person name="Niki H."/>
            <person name="Regev A."/>
            <person name="Nusbaum C."/>
        </authorList>
    </citation>
    <scope>NUCLEOTIDE SEQUENCE [LARGE SCALE GENOMIC DNA]</scope>
    <source>
        <strain evidence="3">OY26 / ATCC MYA-4695 / CBS 11777 / NBRC 106824 / NRRL Y48691</strain>
    </source>
</reference>
<dbReference type="GeneID" id="25038076"/>
<sequence>MVLVEHFCIHRCQPNGSVQMLWMYHTPILGNQKNEHTNSVEINHDRELEPLKNQIALLHGMYGFSSETNDILREENNESYLEGSSENNSYILDLFGHYNCMSTETSLTRKILILRPSSDWVPSSRGRDDGSCISIEEIPSIFLTVTKPCPSPATLISTVIALWSQYQLFYGDKWMSQMNESDVYEAFDKWWTARLSPLECGGSILRAMNVIAVGRPLDREKIALFNDLFLSTEYFMGSMLVYVPSVVQPNLVYEQGQRLRPKIRNILIMYCMSECQNLLEGEEYSRSFGPYTFSDLHSSGSEYHDEGTRWKLCVNCVFKKRQKRIFLIRWSRDCGNTCEQNNYDNFMVRNAMNDDDDDDIELKKRLWEQVYEMQIKHELEHEHGGGVKRKTKEHDAIDDFWYIVIHHSTGLASVYTEFPIQDAQHIWIHVDDIWSNQKLNASRMTHSNRGYWIALRHQTLTRAKETLESESLGQDDLESENEEQGNLQKSAESLINQATTIQTCKEERLTYLLISKAKRWNSLNEMNGKILEIVSKVWTH</sequence>
<dbReference type="Proteomes" id="UP000015464">
    <property type="component" value="Unassembled WGS sequence"/>
</dbReference>
<dbReference type="OMA" id="LVEHFCI"/>
<proteinExistence type="predicted"/>
<evidence type="ECO:0000256" key="1">
    <source>
        <dbReference type="SAM" id="MobiDB-lite"/>
    </source>
</evidence>
<keyword evidence="3" id="KW-1185">Reference proteome</keyword>
<gene>
    <name evidence="2" type="ORF">SPOG_03759</name>
</gene>
<dbReference type="RefSeq" id="XP_013021477.1">
    <property type="nucleotide sequence ID" value="XM_013166023.1"/>
</dbReference>
<name>S9XHR4_SCHCR</name>
<dbReference type="HOGENOM" id="CLU_504484_0_0_1"/>
<protein>
    <submittedName>
        <fullName evidence="2">Uncharacterized protein</fullName>
    </submittedName>
</protein>
<feature type="region of interest" description="Disordered" evidence="1">
    <location>
        <begin position="467"/>
        <end position="488"/>
    </location>
</feature>
<dbReference type="AlphaFoldDB" id="S9XHR4"/>
<accession>S9XHR4</accession>
<dbReference type="OrthoDB" id="5365570at2759"/>
<feature type="compositionally biased region" description="Acidic residues" evidence="1">
    <location>
        <begin position="473"/>
        <end position="483"/>
    </location>
</feature>
<evidence type="ECO:0000313" key="3">
    <source>
        <dbReference type="Proteomes" id="UP000015464"/>
    </source>
</evidence>
<evidence type="ECO:0000313" key="2">
    <source>
        <dbReference type="EMBL" id="EPY53221.1"/>
    </source>
</evidence>
<organism evidence="2 3">
    <name type="scientific">Schizosaccharomyces cryophilus (strain OY26 / ATCC MYA-4695 / CBS 11777 / NBRC 106824 / NRRL Y48691)</name>
    <name type="common">Fission yeast</name>
    <dbReference type="NCBI Taxonomy" id="653667"/>
    <lineage>
        <taxon>Eukaryota</taxon>
        <taxon>Fungi</taxon>
        <taxon>Dikarya</taxon>
        <taxon>Ascomycota</taxon>
        <taxon>Taphrinomycotina</taxon>
        <taxon>Schizosaccharomycetes</taxon>
        <taxon>Schizosaccharomycetales</taxon>
        <taxon>Schizosaccharomycetaceae</taxon>
        <taxon>Schizosaccharomyces</taxon>
    </lineage>
</organism>